<keyword evidence="6 10" id="KW-0472">Membrane</keyword>
<dbReference type="InterPro" id="IPR017452">
    <property type="entry name" value="GPCR_Rhodpsn_7TM"/>
</dbReference>
<dbReference type="PANTHER" id="PTHR45695:SF26">
    <property type="entry name" value="NEUROPEPTIDE CCHAMIDE-1 RECEPTOR"/>
    <property type="match status" value="1"/>
</dbReference>
<comment type="similarity">
    <text evidence="2 9">Belongs to the G-protein coupled receptor 1 family.</text>
</comment>
<dbReference type="Proteomes" id="UP001487740">
    <property type="component" value="Unassembled WGS sequence"/>
</dbReference>
<evidence type="ECO:0000313" key="12">
    <source>
        <dbReference type="EMBL" id="KAK8399618.1"/>
    </source>
</evidence>
<dbReference type="PROSITE" id="PS00237">
    <property type="entry name" value="G_PROTEIN_RECEP_F1_1"/>
    <property type="match status" value="1"/>
</dbReference>
<evidence type="ECO:0000313" key="13">
    <source>
        <dbReference type="Proteomes" id="UP001487740"/>
    </source>
</evidence>
<evidence type="ECO:0000259" key="11">
    <source>
        <dbReference type="PROSITE" id="PS50262"/>
    </source>
</evidence>
<evidence type="ECO:0000256" key="6">
    <source>
        <dbReference type="ARBA" id="ARBA00023136"/>
    </source>
</evidence>
<proteinExistence type="inferred from homology"/>
<comment type="subcellular location">
    <subcellularLocation>
        <location evidence="1">Membrane</location>
        <topology evidence="1">Multi-pass membrane protein</topology>
    </subcellularLocation>
</comment>
<dbReference type="PRINTS" id="PR00237">
    <property type="entry name" value="GPCRRHODOPSN"/>
</dbReference>
<dbReference type="Pfam" id="PF00001">
    <property type="entry name" value="7tm_1"/>
    <property type="match status" value="1"/>
</dbReference>
<dbReference type="InterPro" id="IPR000276">
    <property type="entry name" value="GPCR_Rhodpsn"/>
</dbReference>
<keyword evidence="4 10" id="KW-1133">Transmembrane helix</keyword>
<dbReference type="GO" id="GO:0005886">
    <property type="term" value="C:plasma membrane"/>
    <property type="evidence" value="ECO:0007669"/>
    <property type="project" value="TreeGrafter"/>
</dbReference>
<organism evidence="12 13">
    <name type="scientific">Scylla paramamosain</name>
    <name type="common">Mud crab</name>
    <dbReference type="NCBI Taxonomy" id="85552"/>
    <lineage>
        <taxon>Eukaryota</taxon>
        <taxon>Metazoa</taxon>
        <taxon>Ecdysozoa</taxon>
        <taxon>Arthropoda</taxon>
        <taxon>Crustacea</taxon>
        <taxon>Multicrustacea</taxon>
        <taxon>Malacostraca</taxon>
        <taxon>Eumalacostraca</taxon>
        <taxon>Eucarida</taxon>
        <taxon>Decapoda</taxon>
        <taxon>Pleocyemata</taxon>
        <taxon>Brachyura</taxon>
        <taxon>Eubrachyura</taxon>
        <taxon>Portunoidea</taxon>
        <taxon>Portunidae</taxon>
        <taxon>Portuninae</taxon>
        <taxon>Scylla</taxon>
    </lineage>
</organism>
<evidence type="ECO:0000256" key="2">
    <source>
        <dbReference type="ARBA" id="ARBA00010663"/>
    </source>
</evidence>
<feature type="domain" description="G-protein coupled receptors family 1 profile" evidence="11">
    <location>
        <begin position="70"/>
        <end position="298"/>
    </location>
</feature>
<evidence type="ECO:0000256" key="1">
    <source>
        <dbReference type="ARBA" id="ARBA00004141"/>
    </source>
</evidence>
<dbReference type="GO" id="GO:0008188">
    <property type="term" value="F:neuropeptide receptor activity"/>
    <property type="evidence" value="ECO:0007669"/>
    <property type="project" value="TreeGrafter"/>
</dbReference>
<reference evidence="12 13" key="1">
    <citation type="submission" date="2023-03" db="EMBL/GenBank/DDBJ databases">
        <title>High-quality genome of Scylla paramamosain provides insights in environmental adaptation.</title>
        <authorList>
            <person name="Zhang L."/>
        </authorList>
    </citation>
    <scope>NUCLEOTIDE SEQUENCE [LARGE SCALE GENOMIC DNA]</scope>
    <source>
        <strain evidence="12">LZ_2023a</strain>
        <tissue evidence="12">Muscle</tissue>
    </source>
</reference>
<evidence type="ECO:0000256" key="7">
    <source>
        <dbReference type="ARBA" id="ARBA00023170"/>
    </source>
</evidence>
<feature type="transmembrane region" description="Helical" evidence="10">
    <location>
        <begin position="54"/>
        <end position="79"/>
    </location>
</feature>
<gene>
    <name evidence="12" type="ORF">O3P69_003579</name>
</gene>
<comment type="caution">
    <text evidence="12">The sequence shown here is derived from an EMBL/GenBank/DDBJ whole genome shotgun (WGS) entry which is preliminary data.</text>
</comment>
<evidence type="ECO:0000256" key="5">
    <source>
        <dbReference type="ARBA" id="ARBA00023040"/>
    </source>
</evidence>
<evidence type="ECO:0000256" key="8">
    <source>
        <dbReference type="ARBA" id="ARBA00023224"/>
    </source>
</evidence>
<sequence length="413" mass="45642">MEDGEAWIVSNFTSLSASPGEGANETFPSVVQDTQVPFVNTTEYLPYHLRPETYLVPLVFAGIFVTGVVGNGALIFMFLKHPTLRNTPNTHLVSLAAGDLLVVLLTVPFTSLVYTLPTYPFTEGVCRASEFAKDLSLGITVFTLTALSADRYMAIVRPVNHHVSDTAGRLTIVVAVVIWVVAAVLALPAAVFSKTPELFTPTGEPYHICTPYPEHLGKVYPKVHALVKVAVYYLLPLILIASFYVLMARHLILSAKQLPGEAAGQQRQVRARRKVAKMVLAFVIIFAVCFLPLNVFTVWWHLDPLSEDHYDIYWHSIRIVGFCLKYYNRHVFCWCVGRRRRGDWDGADSTGTRLTTAMKTDHVPLKTVVANDNGSQTVPAHRHAPLAVTATTNTTTTTVLSRPCRDPNPASLV</sequence>
<keyword evidence="3 9" id="KW-0812">Transmembrane</keyword>
<feature type="transmembrane region" description="Helical" evidence="10">
    <location>
        <begin position="230"/>
        <end position="247"/>
    </location>
</feature>
<dbReference type="SUPFAM" id="SSF81321">
    <property type="entry name" value="Family A G protein-coupled receptor-like"/>
    <property type="match status" value="1"/>
</dbReference>
<dbReference type="AlphaFoldDB" id="A0AAW0UKA8"/>
<evidence type="ECO:0000256" key="4">
    <source>
        <dbReference type="ARBA" id="ARBA00022989"/>
    </source>
</evidence>
<evidence type="ECO:0000256" key="10">
    <source>
        <dbReference type="SAM" id="Phobius"/>
    </source>
</evidence>
<feature type="transmembrane region" description="Helical" evidence="10">
    <location>
        <begin position="167"/>
        <end position="191"/>
    </location>
</feature>
<keyword evidence="7 9" id="KW-0675">Receptor</keyword>
<dbReference type="PROSITE" id="PS50262">
    <property type="entry name" value="G_PROTEIN_RECEP_F1_2"/>
    <property type="match status" value="1"/>
</dbReference>
<dbReference type="Gene3D" id="1.20.1070.10">
    <property type="entry name" value="Rhodopsin 7-helix transmembrane proteins"/>
    <property type="match status" value="1"/>
</dbReference>
<evidence type="ECO:0000256" key="3">
    <source>
        <dbReference type="ARBA" id="ARBA00022692"/>
    </source>
</evidence>
<evidence type="ECO:0000256" key="9">
    <source>
        <dbReference type="RuleBase" id="RU000688"/>
    </source>
</evidence>
<feature type="transmembrane region" description="Helical" evidence="10">
    <location>
        <begin position="135"/>
        <end position="155"/>
    </location>
</feature>
<feature type="transmembrane region" description="Helical" evidence="10">
    <location>
        <begin position="275"/>
        <end position="300"/>
    </location>
</feature>
<name>A0AAW0UKA8_SCYPA</name>
<feature type="transmembrane region" description="Helical" evidence="10">
    <location>
        <begin position="91"/>
        <end position="115"/>
    </location>
</feature>
<keyword evidence="5 9" id="KW-0297">G-protein coupled receptor</keyword>
<dbReference type="EMBL" id="JARAKH010000011">
    <property type="protein sequence ID" value="KAK8399618.1"/>
    <property type="molecule type" value="Genomic_DNA"/>
</dbReference>
<keyword evidence="13" id="KW-1185">Reference proteome</keyword>
<accession>A0AAW0UKA8</accession>
<keyword evidence="8 9" id="KW-0807">Transducer</keyword>
<dbReference type="PANTHER" id="PTHR45695">
    <property type="entry name" value="LEUCOKININ RECEPTOR-RELATED"/>
    <property type="match status" value="1"/>
</dbReference>
<protein>
    <recommendedName>
        <fullName evidence="11">G-protein coupled receptors family 1 profile domain-containing protein</fullName>
    </recommendedName>
</protein>